<dbReference type="Gene3D" id="3.50.70.10">
    <property type="match status" value="1"/>
</dbReference>
<dbReference type="RefSeq" id="WP_121839111.1">
    <property type="nucleotide sequence ID" value="NZ_ML014779.1"/>
</dbReference>
<keyword evidence="3" id="KW-0413">Isomerase</keyword>
<dbReference type="InterPro" id="IPR036298">
    <property type="entry name" value="Chalcone_isomerase_sf"/>
</dbReference>
<evidence type="ECO:0000313" key="3">
    <source>
        <dbReference type="EMBL" id="RLV59624.1"/>
    </source>
</evidence>
<dbReference type="SUPFAM" id="SSF54626">
    <property type="entry name" value="Chalcone isomerase"/>
    <property type="match status" value="1"/>
</dbReference>
<organism evidence="3 4">
    <name type="scientific">Parashewanella curva</name>
    <dbReference type="NCBI Taxonomy" id="2338552"/>
    <lineage>
        <taxon>Bacteria</taxon>
        <taxon>Pseudomonadati</taxon>
        <taxon>Pseudomonadota</taxon>
        <taxon>Gammaproteobacteria</taxon>
        <taxon>Alteromonadales</taxon>
        <taxon>Shewanellaceae</taxon>
        <taxon>Parashewanella</taxon>
    </lineage>
</organism>
<feature type="signal peptide" evidence="1">
    <location>
        <begin position="1"/>
        <end position="21"/>
    </location>
</feature>
<dbReference type="OrthoDB" id="270742at2"/>
<dbReference type="AlphaFoldDB" id="A0A3L8PW83"/>
<proteinExistence type="predicted"/>
<accession>A0A3L8PW83</accession>
<keyword evidence="4" id="KW-1185">Reference proteome</keyword>
<feature type="chain" id="PRO_5018132721" evidence="1">
    <location>
        <begin position="22"/>
        <end position="186"/>
    </location>
</feature>
<keyword evidence="1" id="KW-0732">Signal</keyword>
<comment type="caution">
    <text evidence="3">The sequence shown here is derived from an EMBL/GenBank/DDBJ whole genome shotgun (WGS) entry which is preliminary data.</text>
</comment>
<name>A0A3L8PW83_9GAMM</name>
<evidence type="ECO:0000256" key="1">
    <source>
        <dbReference type="SAM" id="SignalP"/>
    </source>
</evidence>
<dbReference type="Proteomes" id="UP000281474">
    <property type="component" value="Unassembled WGS sequence"/>
</dbReference>
<evidence type="ECO:0000259" key="2">
    <source>
        <dbReference type="Pfam" id="PF16036"/>
    </source>
</evidence>
<dbReference type="InterPro" id="IPR016088">
    <property type="entry name" value="Chalcone_isomerase_3-sand"/>
</dbReference>
<protein>
    <submittedName>
        <fullName evidence="3">Chalcone isomerase</fullName>
    </submittedName>
</protein>
<dbReference type="InterPro" id="IPR016087">
    <property type="entry name" value="Chalcone_isomerase"/>
</dbReference>
<gene>
    <name evidence="3" type="ORF">D5018_11300</name>
</gene>
<evidence type="ECO:0000313" key="4">
    <source>
        <dbReference type="Proteomes" id="UP000281474"/>
    </source>
</evidence>
<feature type="domain" description="Chalcone isomerase" evidence="2">
    <location>
        <begin position="21"/>
        <end position="185"/>
    </location>
</feature>
<dbReference type="GO" id="GO:0016872">
    <property type="term" value="F:intramolecular lyase activity"/>
    <property type="evidence" value="ECO:0007669"/>
    <property type="project" value="InterPro"/>
</dbReference>
<dbReference type="EMBL" id="QZEI01000030">
    <property type="protein sequence ID" value="RLV59624.1"/>
    <property type="molecule type" value="Genomic_DNA"/>
</dbReference>
<reference evidence="3 4" key="1">
    <citation type="submission" date="2018-09" db="EMBL/GenBank/DDBJ databases">
        <title>Phylogeny of the Shewanellaceae, and recommendation for two new genera, Pseudoshewanella and Parashewanella.</title>
        <authorList>
            <person name="Wang G."/>
        </authorList>
    </citation>
    <scope>NUCLEOTIDE SEQUENCE [LARGE SCALE GENOMIC DNA]</scope>
    <source>
        <strain evidence="3 4">C51</strain>
    </source>
</reference>
<sequence length="186" mass="20441">MKIVKLILPLALLAGTFQLQAKTIEGVNVPEQSVIADLNMALKGAGVRSKFFFDLYVGSLYLPSDQPKYSDAFKQGSVAIRLNIISDMITQEKMQDAIAEGFEDATDGKVAPIKAQIDKFMSLFDSGIKVGDQFTFVSNKGQDVVAFKNGKQLADIQNQAFTKALFDIWLGDKPAQRSLKKKMLGK</sequence>
<dbReference type="Pfam" id="PF16036">
    <property type="entry name" value="Chalcone_3"/>
    <property type="match status" value="1"/>
</dbReference>